<feature type="transmembrane region" description="Helical" evidence="9">
    <location>
        <begin position="164"/>
        <end position="188"/>
    </location>
</feature>
<accession>A0A9N7RGZ7</accession>
<dbReference type="PANTHER" id="PTHR22950">
    <property type="entry name" value="AMINO ACID TRANSPORTER"/>
    <property type="match status" value="1"/>
</dbReference>
<dbReference type="GO" id="GO:0015179">
    <property type="term" value="F:L-amino acid transmembrane transporter activity"/>
    <property type="evidence" value="ECO:0007669"/>
    <property type="project" value="TreeGrafter"/>
</dbReference>
<sequence>MKQLEEEFGPDRAIEIETDDEENEAERVCVDSGDETESDVTGRPAQHSPDGQDYSSSTFWPQSYRRSMDMYMYTSMTPPTFGSEISACFHTFHVFGGVVTLALVVLCLLWVGVASDLGFHPSGRALNFSNIPITIGIYSFCYGSHSVFPNIYSSMKEPSRFPSVLVISFVIAGLLYAGIAVCGYLMFGEATNPQFTLNLPTNFIASNIAGWAVVVAPVTKFALSITPVALSIEELLPEAYLRSHGTSIMIRTGLVVSTLIVALTVPYFGSVMALIGSFLVMLVSVVLPCACYMRIDRERLNRLEIATCSVIIVVGIVCAVVGTCSAIKSMSG</sequence>
<feature type="region of interest" description="Disordered" evidence="8">
    <location>
        <begin position="1"/>
        <end position="58"/>
    </location>
</feature>
<evidence type="ECO:0000256" key="7">
    <source>
        <dbReference type="ARBA" id="ARBA00049662"/>
    </source>
</evidence>
<dbReference type="GO" id="GO:0005774">
    <property type="term" value="C:vacuolar membrane"/>
    <property type="evidence" value="ECO:0007669"/>
    <property type="project" value="TreeGrafter"/>
</dbReference>
<keyword evidence="2" id="KW-0813">Transport</keyword>
<comment type="subcellular location">
    <subcellularLocation>
        <location evidence="1">Membrane</location>
        <topology evidence="1">Multi-pass membrane protein</topology>
    </subcellularLocation>
</comment>
<dbReference type="PANTHER" id="PTHR22950:SF692">
    <property type="entry name" value="TRANSMEMBRANE AMINO ACID TRANSPORTER FAMILY PROTEIN"/>
    <property type="match status" value="1"/>
</dbReference>
<dbReference type="InterPro" id="IPR013057">
    <property type="entry name" value="AA_transpt_TM"/>
</dbReference>
<dbReference type="Pfam" id="PF01490">
    <property type="entry name" value="Aa_trans"/>
    <property type="match status" value="1"/>
</dbReference>
<organism evidence="11 12">
    <name type="scientific">Striga hermonthica</name>
    <name type="common">Purple witchweed</name>
    <name type="synonym">Buchnera hermonthica</name>
    <dbReference type="NCBI Taxonomy" id="68872"/>
    <lineage>
        <taxon>Eukaryota</taxon>
        <taxon>Viridiplantae</taxon>
        <taxon>Streptophyta</taxon>
        <taxon>Embryophyta</taxon>
        <taxon>Tracheophyta</taxon>
        <taxon>Spermatophyta</taxon>
        <taxon>Magnoliopsida</taxon>
        <taxon>eudicotyledons</taxon>
        <taxon>Gunneridae</taxon>
        <taxon>Pentapetalae</taxon>
        <taxon>asterids</taxon>
        <taxon>lamiids</taxon>
        <taxon>Lamiales</taxon>
        <taxon>Orobanchaceae</taxon>
        <taxon>Buchnereae</taxon>
        <taxon>Striga</taxon>
    </lineage>
</organism>
<evidence type="ECO:0000256" key="4">
    <source>
        <dbReference type="ARBA" id="ARBA00022970"/>
    </source>
</evidence>
<comment type="caution">
    <text evidence="11">The sequence shown here is derived from an EMBL/GenBank/DDBJ whole genome shotgun (WGS) entry which is preliminary data.</text>
</comment>
<feature type="domain" description="Amino acid transporter transmembrane" evidence="10">
    <location>
        <begin position="93"/>
        <end position="327"/>
    </location>
</feature>
<proteinExistence type="inferred from homology"/>
<feature type="transmembrane region" description="Helical" evidence="9">
    <location>
        <begin position="305"/>
        <end position="328"/>
    </location>
</feature>
<evidence type="ECO:0000256" key="8">
    <source>
        <dbReference type="SAM" id="MobiDB-lite"/>
    </source>
</evidence>
<reference evidence="11" key="1">
    <citation type="submission" date="2019-12" db="EMBL/GenBank/DDBJ databases">
        <authorList>
            <person name="Scholes J."/>
        </authorList>
    </citation>
    <scope>NUCLEOTIDE SEQUENCE</scope>
</reference>
<evidence type="ECO:0000313" key="11">
    <source>
        <dbReference type="EMBL" id="CAA0830518.1"/>
    </source>
</evidence>
<feature type="transmembrane region" description="Helical" evidence="9">
    <location>
        <begin position="131"/>
        <end position="152"/>
    </location>
</feature>
<feature type="transmembrane region" description="Helical" evidence="9">
    <location>
        <begin position="248"/>
        <end position="268"/>
    </location>
</feature>
<keyword evidence="5 9" id="KW-1133">Transmembrane helix</keyword>
<evidence type="ECO:0000256" key="9">
    <source>
        <dbReference type="SAM" id="Phobius"/>
    </source>
</evidence>
<evidence type="ECO:0000256" key="6">
    <source>
        <dbReference type="ARBA" id="ARBA00023136"/>
    </source>
</evidence>
<evidence type="ECO:0000256" key="1">
    <source>
        <dbReference type="ARBA" id="ARBA00004141"/>
    </source>
</evidence>
<feature type="transmembrane region" description="Helical" evidence="9">
    <location>
        <begin position="92"/>
        <end position="111"/>
    </location>
</feature>
<gene>
    <name evidence="11" type="ORF">SHERM_25939</name>
</gene>
<name>A0A9N7RGZ7_STRHE</name>
<protein>
    <submittedName>
        <fullName evidence="11">Transmembrane amino acid transporter family protein</fullName>
    </submittedName>
</protein>
<keyword evidence="4" id="KW-0029">Amino-acid transport</keyword>
<evidence type="ECO:0000259" key="10">
    <source>
        <dbReference type="Pfam" id="PF01490"/>
    </source>
</evidence>
<feature type="transmembrane region" description="Helical" evidence="9">
    <location>
        <begin position="274"/>
        <end position="293"/>
    </location>
</feature>
<dbReference type="OrthoDB" id="655540at2759"/>
<dbReference type="EMBL" id="CACSLK010027829">
    <property type="protein sequence ID" value="CAA0830518.1"/>
    <property type="molecule type" value="Genomic_DNA"/>
</dbReference>
<evidence type="ECO:0000256" key="3">
    <source>
        <dbReference type="ARBA" id="ARBA00022692"/>
    </source>
</evidence>
<evidence type="ECO:0000256" key="2">
    <source>
        <dbReference type="ARBA" id="ARBA00022448"/>
    </source>
</evidence>
<evidence type="ECO:0000256" key="5">
    <source>
        <dbReference type="ARBA" id="ARBA00022989"/>
    </source>
</evidence>
<dbReference type="Proteomes" id="UP001153555">
    <property type="component" value="Unassembled WGS sequence"/>
</dbReference>
<evidence type="ECO:0000313" key="12">
    <source>
        <dbReference type="Proteomes" id="UP001153555"/>
    </source>
</evidence>
<keyword evidence="6 9" id="KW-0472">Membrane</keyword>
<dbReference type="AlphaFoldDB" id="A0A9N7RGZ7"/>
<keyword evidence="12" id="KW-1185">Reference proteome</keyword>
<comment type="similarity">
    <text evidence="7">Belongs to the amino acid/polyamine transporter 2 family. Amino acid/auxin permease (AAAP) (TC 2.A.18.5) subfamily.</text>
</comment>
<keyword evidence="3 9" id="KW-0812">Transmembrane</keyword>